<dbReference type="EMBL" id="KZ613782">
    <property type="protein sequence ID" value="PMD63280.1"/>
    <property type="molecule type" value="Genomic_DNA"/>
</dbReference>
<dbReference type="STRING" id="1095630.A0A2J6TJU9"/>
<dbReference type="RefSeq" id="XP_024740184.1">
    <property type="nucleotide sequence ID" value="XM_024882748.1"/>
</dbReference>
<dbReference type="Proteomes" id="UP000235371">
    <property type="component" value="Unassembled WGS sequence"/>
</dbReference>
<dbReference type="OrthoDB" id="5100250at2759"/>
<gene>
    <name evidence="2" type="ORF">K444DRAFT_627007</name>
</gene>
<dbReference type="InterPro" id="IPR013737">
    <property type="entry name" value="Bac_rhamnosid_N"/>
</dbReference>
<dbReference type="InterPro" id="IPR013783">
    <property type="entry name" value="Ig-like_fold"/>
</dbReference>
<dbReference type="Pfam" id="PF08531">
    <property type="entry name" value="Bac_rhamnosid_N"/>
    <property type="match status" value="1"/>
</dbReference>
<protein>
    <recommendedName>
        <fullName evidence="1">Bacterial alpha-L-rhamnosidase N-terminal domain-containing protein</fullName>
    </recommendedName>
</protein>
<dbReference type="PANTHER" id="PTHR33307:SF6">
    <property type="entry name" value="ALPHA-RHAMNOSIDASE (EUROFUNG)-RELATED"/>
    <property type="match status" value="1"/>
</dbReference>
<dbReference type="Gene3D" id="2.60.40.10">
    <property type="entry name" value="Immunoglobulins"/>
    <property type="match status" value="1"/>
</dbReference>
<proteinExistence type="predicted"/>
<dbReference type="AlphaFoldDB" id="A0A2J6TJU9"/>
<reference evidence="2 3" key="1">
    <citation type="submission" date="2016-04" db="EMBL/GenBank/DDBJ databases">
        <title>A degradative enzymes factory behind the ericoid mycorrhizal symbiosis.</title>
        <authorList>
            <consortium name="DOE Joint Genome Institute"/>
            <person name="Martino E."/>
            <person name="Morin E."/>
            <person name="Grelet G."/>
            <person name="Kuo A."/>
            <person name="Kohler A."/>
            <person name="Daghino S."/>
            <person name="Barry K."/>
            <person name="Choi C."/>
            <person name="Cichocki N."/>
            <person name="Clum A."/>
            <person name="Copeland A."/>
            <person name="Hainaut M."/>
            <person name="Haridas S."/>
            <person name="Labutti K."/>
            <person name="Lindquist E."/>
            <person name="Lipzen A."/>
            <person name="Khouja H.-R."/>
            <person name="Murat C."/>
            <person name="Ohm R."/>
            <person name="Olson A."/>
            <person name="Spatafora J."/>
            <person name="Veneault-Fourrey C."/>
            <person name="Henrissat B."/>
            <person name="Grigoriev I."/>
            <person name="Martin F."/>
            <person name="Perotto S."/>
        </authorList>
    </citation>
    <scope>NUCLEOTIDE SEQUENCE [LARGE SCALE GENOMIC DNA]</scope>
    <source>
        <strain evidence="2 3">E</strain>
    </source>
</reference>
<name>A0A2J6TJU9_9HELO</name>
<dbReference type="InParanoid" id="A0A2J6TJU9"/>
<dbReference type="Gene3D" id="2.60.120.260">
    <property type="entry name" value="Galactose-binding domain-like"/>
    <property type="match status" value="1"/>
</dbReference>
<dbReference type="Pfam" id="PF25788">
    <property type="entry name" value="Ig_Rha78A_N"/>
    <property type="match status" value="1"/>
</dbReference>
<dbReference type="GeneID" id="36590825"/>
<organism evidence="2 3">
    <name type="scientific">Hyaloscypha bicolor E</name>
    <dbReference type="NCBI Taxonomy" id="1095630"/>
    <lineage>
        <taxon>Eukaryota</taxon>
        <taxon>Fungi</taxon>
        <taxon>Dikarya</taxon>
        <taxon>Ascomycota</taxon>
        <taxon>Pezizomycotina</taxon>
        <taxon>Leotiomycetes</taxon>
        <taxon>Helotiales</taxon>
        <taxon>Hyaloscyphaceae</taxon>
        <taxon>Hyaloscypha</taxon>
        <taxon>Hyaloscypha bicolor</taxon>
    </lineage>
</organism>
<accession>A0A2J6TJU9</accession>
<dbReference type="InterPro" id="IPR016007">
    <property type="entry name" value="Alpha_rhamnosid"/>
</dbReference>
<sequence>MVNVTRVRFENHENAIGISESEPRVSWSFESEGDERDWVQRSYESEIRRKSGVERFRGERCEVIEPAMPYVTAPGKPHRPLVFRREVEVGRNMKEAGLYITAHGVYEAAINGRKVGDHILAPGWTSYGHWLVYQTFDFSEHLVVGSNTMEVDVTEGWYFGKLGRGVRSLTGAASGRRRPRPLNERSEINVGSGAWRVWGNIDPEPL</sequence>
<evidence type="ECO:0000259" key="1">
    <source>
        <dbReference type="Pfam" id="PF08531"/>
    </source>
</evidence>
<feature type="domain" description="Bacterial alpha-L-rhamnosidase N-terminal" evidence="1">
    <location>
        <begin position="93"/>
        <end position="165"/>
    </location>
</feature>
<dbReference type="PANTHER" id="PTHR33307">
    <property type="entry name" value="ALPHA-RHAMNOSIDASE (EUROFUNG)"/>
    <property type="match status" value="1"/>
</dbReference>
<evidence type="ECO:0000313" key="2">
    <source>
        <dbReference type="EMBL" id="PMD63280.1"/>
    </source>
</evidence>
<keyword evidence="3" id="KW-1185">Reference proteome</keyword>
<evidence type="ECO:0000313" key="3">
    <source>
        <dbReference type="Proteomes" id="UP000235371"/>
    </source>
</evidence>